<dbReference type="PANTHER" id="PTHR47289:SF2">
    <property type="entry name" value="TRANSCRIPTION FACTOR, PUTATIVE (DUF1664)-RELATED"/>
    <property type="match status" value="1"/>
</dbReference>
<protein>
    <recommendedName>
        <fullName evidence="2">DUF1664 domain-containing protein</fullName>
    </recommendedName>
</protein>
<feature type="compositionally biased region" description="Polar residues" evidence="1">
    <location>
        <begin position="458"/>
        <end position="468"/>
    </location>
</feature>
<accession>A0A8R7PPK9</accession>
<sequence>MRHSPAEMKTQAFHMHAIAVTHMTRGPCRRSCKALGVASKTSTAPTRLAHSAGTASEVIAPTYHYRDVRCTCMLTSAGKSVIIGQRFFLRARILFYLGPSVHSIQYVVAHPFLPQARPGPAPARASASSALAACPPLFSPCERKKERQKQNPKQKIKNKTREREREGGRKAQWSDPNNPSFFLVLVVAVALPPASHPARASIPPPMVLGKIAIVIGSGIIGTMVTGGDGSKLPDLRDVLSFSFKFMKQDKKEGSSNASPQNDLLLSQVNYLRDQLQALSREAQCPQIINVNGGPGAGAYGLTFIAVGAIGYLYIRWKGWKISDMMFVTKRGLADACNVVGKQLDQVSESVHASKKHLAGRIDRVDCSLDECHEIIEATGKEVTVIHGDLSAFQEEIQSVHHVVRTLETKLGRLAYTQDHTTRGIHELCEFTKRLDRSPKADTLKVTASTPLPAIESSEGITRTASLPSGSEPVSPVAQSPRADPPKVLRSSTAISASGLSMLAGTTAIPKRAVINRATSMKEGVPTPEAPKDTSSTAATLKRPVSSSSRFGFLRGFAS</sequence>
<evidence type="ECO:0000313" key="3">
    <source>
        <dbReference type="EnsemblPlants" id="TuG1812G0300000954.01.T01"/>
    </source>
</evidence>
<evidence type="ECO:0000256" key="1">
    <source>
        <dbReference type="SAM" id="MobiDB-lite"/>
    </source>
</evidence>
<feature type="domain" description="DUF1664" evidence="2">
    <location>
        <begin position="299"/>
        <end position="417"/>
    </location>
</feature>
<dbReference type="Pfam" id="PF07889">
    <property type="entry name" value="DUF1664"/>
    <property type="match status" value="1"/>
</dbReference>
<reference evidence="3" key="2">
    <citation type="submission" date="2018-03" db="EMBL/GenBank/DDBJ databases">
        <title>The Triticum urartu genome reveals the dynamic nature of wheat genome evolution.</title>
        <authorList>
            <person name="Ling H."/>
            <person name="Ma B."/>
            <person name="Shi X."/>
            <person name="Liu H."/>
            <person name="Dong L."/>
            <person name="Sun H."/>
            <person name="Cao Y."/>
            <person name="Gao Q."/>
            <person name="Zheng S."/>
            <person name="Li Y."/>
            <person name="Yu Y."/>
            <person name="Du H."/>
            <person name="Qi M."/>
            <person name="Li Y."/>
            <person name="Yu H."/>
            <person name="Cui Y."/>
            <person name="Wang N."/>
            <person name="Chen C."/>
            <person name="Wu H."/>
            <person name="Zhao Y."/>
            <person name="Zhang J."/>
            <person name="Li Y."/>
            <person name="Zhou W."/>
            <person name="Zhang B."/>
            <person name="Hu W."/>
            <person name="Eijk M."/>
            <person name="Tang J."/>
            <person name="Witsenboer H."/>
            <person name="Zhao S."/>
            <person name="Li Z."/>
            <person name="Zhang A."/>
            <person name="Wang D."/>
            <person name="Liang C."/>
        </authorList>
    </citation>
    <scope>NUCLEOTIDE SEQUENCE [LARGE SCALE GENOMIC DNA]</scope>
    <source>
        <strain evidence="3">cv. G1812</strain>
    </source>
</reference>
<dbReference type="Gramene" id="TuG1812G0300000954.01.T01">
    <property type="protein sequence ID" value="TuG1812G0300000954.01.T01"/>
    <property type="gene ID" value="TuG1812G0300000954.01"/>
</dbReference>
<dbReference type="EnsemblPlants" id="TuG1812G0300000954.01.T01">
    <property type="protein sequence ID" value="TuG1812G0300000954.01.T01"/>
    <property type="gene ID" value="TuG1812G0300000954.01"/>
</dbReference>
<organism evidence="3 4">
    <name type="scientific">Triticum urartu</name>
    <name type="common">Red wild einkorn</name>
    <name type="synonym">Crithodium urartu</name>
    <dbReference type="NCBI Taxonomy" id="4572"/>
    <lineage>
        <taxon>Eukaryota</taxon>
        <taxon>Viridiplantae</taxon>
        <taxon>Streptophyta</taxon>
        <taxon>Embryophyta</taxon>
        <taxon>Tracheophyta</taxon>
        <taxon>Spermatophyta</taxon>
        <taxon>Magnoliopsida</taxon>
        <taxon>Liliopsida</taxon>
        <taxon>Poales</taxon>
        <taxon>Poaceae</taxon>
        <taxon>BOP clade</taxon>
        <taxon>Pooideae</taxon>
        <taxon>Triticodae</taxon>
        <taxon>Triticeae</taxon>
        <taxon>Triticinae</taxon>
        <taxon>Triticum</taxon>
    </lineage>
</organism>
<proteinExistence type="predicted"/>
<feature type="region of interest" description="Disordered" evidence="1">
    <location>
        <begin position="441"/>
        <end position="489"/>
    </location>
</feature>
<evidence type="ECO:0000259" key="2">
    <source>
        <dbReference type="Pfam" id="PF07889"/>
    </source>
</evidence>
<feature type="region of interest" description="Disordered" evidence="1">
    <location>
        <begin position="141"/>
        <end position="174"/>
    </location>
</feature>
<reference evidence="4" key="1">
    <citation type="journal article" date="2013" name="Nature">
        <title>Draft genome of the wheat A-genome progenitor Triticum urartu.</title>
        <authorList>
            <person name="Ling H.Q."/>
            <person name="Zhao S."/>
            <person name="Liu D."/>
            <person name="Wang J."/>
            <person name="Sun H."/>
            <person name="Zhang C."/>
            <person name="Fan H."/>
            <person name="Li D."/>
            <person name="Dong L."/>
            <person name="Tao Y."/>
            <person name="Gao C."/>
            <person name="Wu H."/>
            <person name="Li Y."/>
            <person name="Cui Y."/>
            <person name="Guo X."/>
            <person name="Zheng S."/>
            <person name="Wang B."/>
            <person name="Yu K."/>
            <person name="Liang Q."/>
            <person name="Yang W."/>
            <person name="Lou X."/>
            <person name="Chen J."/>
            <person name="Feng M."/>
            <person name="Jian J."/>
            <person name="Zhang X."/>
            <person name="Luo G."/>
            <person name="Jiang Y."/>
            <person name="Liu J."/>
            <person name="Wang Z."/>
            <person name="Sha Y."/>
            <person name="Zhang B."/>
            <person name="Wu H."/>
            <person name="Tang D."/>
            <person name="Shen Q."/>
            <person name="Xue P."/>
            <person name="Zou S."/>
            <person name="Wang X."/>
            <person name="Liu X."/>
            <person name="Wang F."/>
            <person name="Yang Y."/>
            <person name="An X."/>
            <person name="Dong Z."/>
            <person name="Zhang K."/>
            <person name="Zhang X."/>
            <person name="Luo M.C."/>
            <person name="Dvorak J."/>
            <person name="Tong Y."/>
            <person name="Wang J."/>
            <person name="Yang H."/>
            <person name="Li Z."/>
            <person name="Wang D."/>
            <person name="Zhang A."/>
            <person name="Wang J."/>
        </authorList>
    </citation>
    <scope>NUCLEOTIDE SEQUENCE</scope>
    <source>
        <strain evidence="4">cv. G1812</strain>
    </source>
</reference>
<name>A0A8R7PPK9_TRIUA</name>
<keyword evidence="4" id="KW-1185">Reference proteome</keyword>
<dbReference type="AlphaFoldDB" id="A0A8R7PPK9"/>
<dbReference type="InterPro" id="IPR012458">
    <property type="entry name" value="DUF1664"/>
</dbReference>
<dbReference type="PANTHER" id="PTHR47289">
    <property type="entry name" value="TRANSCRIPTION FACTOR, PUTATIVE (DUF1664)-RELATED"/>
    <property type="match status" value="1"/>
</dbReference>
<feature type="compositionally biased region" description="Basic and acidic residues" evidence="1">
    <location>
        <begin position="159"/>
        <end position="169"/>
    </location>
</feature>
<dbReference type="Proteomes" id="UP000015106">
    <property type="component" value="Chromosome 3"/>
</dbReference>
<evidence type="ECO:0000313" key="4">
    <source>
        <dbReference type="Proteomes" id="UP000015106"/>
    </source>
</evidence>
<feature type="region of interest" description="Disordered" evidence="1">
    <location>
        <begin position="518"/>
        <end position="545"/>
    </location>
</feature>
<reference evidence="3" key="3">
    <citation type="submission" date="2022-06" db="UniProtKB">
        <authorList>
            <consortium name="EnsemblPlants"/>
        </authorList>
    </citation>
    <scope>IDENTIFICATION</scope>
</reference>